<gene>
    <name evidence="1" type="ORF">A6X21_14415</name>
</gene>
<name>A0A1C3E480_9PLAN</name>
<accession>A0A1C3E480</accession>
<evidence type="ECO:0000313" key="2">
    <source>
        <dbReference type="Proteomes" id="UP000094828"/>
    </source>
</evidence>
<dbReference type="STRING" id="1841610.A6X21_14415"/>
<proteinExistence type="predicted"/>
<organism evidence="1 2">
    <name type="scientific">Planctopirus hydrillae</name>
    <dbReference type="NCBI Taxonomy" id="1841610"/>
    <lineage>
        <taxon>Bacteria</taxon>
        <taxon>Pseudomonadati</taxon>
        <taxon>Planctomycetota</taxon>
        <taxon>Planctomycetia</taxon>
        <taxon>Planctomycetales</taxon>
        <taxon>Planctomycetaceae</taxon>
        <taxon>Planctopirus</taxon>
    </lineage>
</organism>
<keyword evidence="2" id="KW-1185">Reference proteome</keyword>
<protein>
    <submittedName>
        <fullName evidence="1">Uncharacterized protein</fullName>
    </submittedName>
</protein>
<dbReference type="RefSeq" id="WP_068853182.1">
    <property type="nucleotide sequence ID" value="NZ_LYDR01000158.1"/>
</dbReference>
<sequence>MNKVELRTVFAWVVPIDARDFKPRQQTVPQSYFDEAQKRGSMLCEMFNVIVCKDEITALRRANDLAGAKLVSLHEELKSVKETLRWSFESSL</sequence>
<reference evidence="1 2" key="1">
    <citation type="submission" date="2016-05" db="EMBL/GenBank/DDBJ databases">
        <title>Genomic and physiological characterization of Planctopirus sp. isolated from fresh water lake.</title>
        <authorList>
            <person name="Subhash Y."/>
            <person name="Ramana C."/>
        </authorList>
    </citation>
    <scope>NUCLEOTIDE SEQUENCE [LARGE SCALE GENOMIC DNA]</scope>
    <source>
        <strain evidence="1 2">JC280</strain>
    </source>
</reference>
<dbReference type="EMBL" id="LYDR01000158">
    <property type="protein sequence ID" value="ODA28051.1"/>
    <property type="molecule type" value="Genomic_DNA"/>
</dbReference>
<comment type="caution">
    <text evidence="1">The sequence shown here is derived from an EMBL/GenBank/DDBJ whole genome shotgun (WGS) entry which is preliminary data.</text>
</comment>
<dbReference type="Proteomes" id="UP000094828">
    <property type="component" value="Unassembled WGS sequence"/>
</dbReference>
<evidence type="ECO:0000313" key="1">
    <source>
        <dbReference type="EMBL" id="ODA28051.1"/>
    </source>
</evidence>
<dbReference type="AlphaFoldDB" id="A0A1C3E480"/>